<evidence type="ECO:0000256" key="3">
    <source>
        <dbReference type="ARBA" id="ARBA00023239"/>
    </source>
</evidence>
<proteinExistence type="inferred from homology"/>
<gene>
    <name evidence="5" type="ORF">ACFQE9_09825</name>
</gene>
<evidence type="ECO:0000256" key="2">
    <source>
        <dbReference type="ARBA" id="ARBA00022723"/>
    </source>
</evidence>
<dbReference type="InterPro" id="IPR040442">
    <property type="entry name" value="Pyrv_kinase-like_dom_sf"/>
</dbReference>
<evidence type="ECO:0000313" key="6">
    <source>
        <dbReference type="Proteomes" id="UP001596296"/>
    </source>
</evidence>
<dbReference type="InterPro" id="IPR015813">
    <property type="entry name" value="Pyrv/PenolPyrv_kinase-like_dom"/>
</dbReference>
<protein>
    <submittedName>
        <fullName evidence="5">HpcH/HpaI aldolase/citrate lyase family protein</fullName>
    </submittedName>
</protein>
<reference evidence="5 6" key="1">
    <citation type="journal article" date="2019" name="Int. J. Syst. Evol. Microbiol.">
        <title>The Global Catalogue of Microorganisms (GCM) 10K type strain sequencing project: providing services to taxonomists for standard genome sequencing and annotation.</title>
        <authorList>
            <consortium name="The Broad Institute Genomics Platform"/>
            <consortium name="The Broad Institute Genome Sequencing Center for Infectious Disease"/>
            <person name="Wu L."/>
            <person name="Ma J."/>
        </authorList>
    </citation>
    <scope>NUCLEOTIDE SEQUENCE [LARGE SCALE GENOMIC DNA]</scope>
    <source>
        <strain evidence="5 6">SKJ47</strain>
    </source>
</reference>
<dbReference type="RefSeq" id="WP_379743933.1">
    <property type="nucleotide sequence ID" value="NZ_JBHSVN010000001.1"/>
</dbReference>
<organism evidence="5 6">
    <name type="scientific">Halopenitus salinus</name>
    <dbReference type="NCBI Taxonomy" id="1198295"/>
    <lineage>
        <taxon>Archaea</taxon>
        <taxon>Methanobacteriati</taxon>
        <taxon>Methanobacteriota</taxon>
        <taxon>Stenosarchaea group</taxon>
        <taxon>Halobacteria</taxon>
        <taxon>Halobacteriales</taxon>
        <taxon>Haloferacaceae</taxon>
        <taxon>Halopenitus</taxon>
    </lineage>
</organism>
<dbReference type="SUPFAM" id="SSF51621">
    <property type="entry name" value="Phosphoenolpyruvate/pyruvate domain"/>
    <property type="match status" value="1"/>
</dbReference>
<dbReference type="InterPro" id="IPR005000">
    <property type="entry name" value="Aldolase/citrate-lyase_domain"/>
</dbReference>
<dbReference type="GO" id="GO:0016829">
    <property type="term" value="F:lyase activity"/>
    <property type="evidence" value="ECO:0007669"/>
    <property type="project" value="UniProtKB-KW"/>
</dbReference>
<dbReference type="Pfam" id="PF03328">
    <property type="entry name" value="HpcH_HpaI"/>
    <property type="match status" value="1"/>
</dbReference>
<accession>A0ABD5UTL5</accession>
<dbReference type="EMBL" id="JBHSXL010000009">
    <property type="protein sequence ID" value="MFC6892899.1"/>
    <property type="molecule type" value="Genomic_DNA"/>
</dbReference>
<comment type="caution">
    <text evidence="5">The sequence shown here is derived from an EMBL/GenBank/DDBJ whole genome shotgun (WGS) entry which is preliminary data.</text>
</comment>
<keyword evidence="2" id="KW-0479">Metal-binding</keyword>
<dbReference type="PANTHER" id="PTHR30502:SF0">
    <property type="entry name" value="PHOSPHOENOLPYRUVATE CARBOXYLASE FAMILY PROTEIN"/>
    <property type="match status" value="1"/>
</dbReference>
<evidence type="ECO:0000313" key="5">
    <source>
        <dbReference type="EMBL" id="MFC6892899.1"/>
    </source>
</evidence>
<feature type="domain" description="HpcH/HpaI aldolase/citrate lyase" evidence="4">
    <location>
        <begin position="20"/>
        <end position="242"/>
    </location>
</feature>
<dbReference type="InterPro" id="IPR050251">
    <property type="entry name" value="HpcH-HpaI_aldolase"/>
</dbReference>
<evidence type="ECO:0000259" key="4">
    <source>
        <dbReference type="Pfam" id="PF03328"/>
    </source>
</evidence>
<dbReference type="PANTHER" id="PTHR30502">
    <property type="entry name" value="2-KETO-3-DEOXY-L-RHAMNONATE ALDOLASE"/>
    <property type="match status" value="1"/>
</dbReference>
<dbReference type="GO" id="GO:0046872">
    <property type="term" value="F:metal ion binding"/>
    <property type="evidence" value="ECO:0007669"/>
    <property type="project" value="UniProtKB-KW"/>
</dbReference>
<dbReference type="Proteomes" id="UP001596296">
    <property type="component" value="Unassembled WGS sequence"/>
</dbReference>
<comment type="similarity">
    <text evidence="1">Belongs to the HpcH/HpaI aldolase family.</text>
</comment>
<keyword evidence="3 5" id="KW-0456">Lyase</keyword>
<sequence>METDTRLQNAAEASRPLVGTWATFPSPAVGELLGEVGYDFVSVDAEHSPTSYETMENILRGIDCASGDSEALVRVPDGDPTTLKKTLDLGPDAVLVPMVETAEEAEAIVEASRYPPEGRRGLGISRASYGRDLGEHVETVERSLVRHVQLESEPAIENAAEIAAVDGIDGVFIGPVDLSMSMDLFGEWENEEFQAAIDEVVSVAHDAGVAVGTLATTAEEREARLEWGVDYIIAGVDAVHLAESAAAALEHTHEAIDDAE</sequence>
<keyword evidence="6" id="KW-1185">Reference proteome</keyword>
<dbReference type="Gene3D" id="3.20.20.60">
    <property type="entry name" value="Phosphoenolpyruvate-binding domains"/>
    <property type="match status" value="1"/>
</dbReference>
<dbReference type="AlphaFoldDB" id="A0ABD5UTL5"/>
<name>A0ABD5UTL5_9EURY</name>
<evidence type="ECO:0000256" key="1">
    <source>
        <dbReference type="ARBA" id="ARBA00005568"/>
    </source>
</evidence>